<evidence type="ECO:0000313" key="3">
    <source>
        <dbReference type="Proteomes" id="UP000308267"/>
    </source>
</evidence>
<feature type="region of interest" description="Disordered" evidence="1">
    <location>
        <begin position="696"/>
        <end position="718"/>
    </location>
</feature>
<name>A0A4S2M0C0_OPIFE</name>
<feature type="compositionally biased region" description="Basic and acidic residues" evidence="1">
    <location>
        <begin position="928"/>
        <end position="939"/>
    </location>
</feature>
<evidence type="ECO:0008006" key="4">
    <source>
        <dbReference type="Google" id="ProtNLM"/>
    </source>
</evidence>
<accession>A0A4S2M0C0</accession>
<feature type="region of interest" description="Disordered" evidence="1">
    <location>
        <begin position="928"/>
        <end position="994"/>
    </location>
</feature>
<feature type="region of interest" description="Disordered" evidence="1">
    <location>
        <begin position="133"/>
        <end position="194"/>
    </location>
</feature>
<dbReference type="InterPro" id="IPR026173">
    <property type="entry name" value="SPAG17"/>
</dbReference>
<dbReference type="GO" id="GO:0005576">
    <property type="term" value="C:extracellular region"/>
    <property type="evidence" value="ECO:0007669"/>
    <property type="project" value="GOC"/>
</dbReference>
<feature type="compositionally biased region" description="Basic and acidic residues" evidence="1">
    <location>
        <begin position="960"/>
        <end position="971"/>
    </location>
</feature>
<dbReference type="GO" id="GO:0003351">
    <property type="term" value="P:epithelial cilium movement involved in extracellular fluid movement"/>
    <property type="evidence" value="ECO:0007669"/>
    <property type="project" value="TreeGrafter"/>
</dbReference>
<feature type="region of interest" description="Disordered" evidence="1">
    <location>
        <begin position="374"/>
        <end position="402"/>
    </location>
</feature>
<keyword evidence="3" id="KW-1185">Reference proteome</keyword>
<dbReference type="Proteomes" id="UP000308267">
    <property type="component" value="Unassembled WGS sequence"/>
</dbReference>
<reference evidence="2 3" key="1">
    <citation type="journal article" date="2019" name="BMC Genomics">
        <title>New insights from Opisthorchis felineus genome: update on genomics of the epidemiologically important liver flukes.</title>
        <authorList>
            <person name="Ershov N.I."/>
            <person name="Mordvinov V.A."/>
            <person name="Prokhortchouk E.B."/>
            <person name="Pakharukova M.Y."/>
            <person name="Gunbin K.V."/>
            <person name="Ustyantsev K."/>
            <person name="Genaev M.A."/>
            <person name="Blinov A.G."/>
            <person name="Mazur A."/>
            <person name="Boulygina E."/>
            <person name="Tsygankova S."/>
            <person name="Khrameeva E."/>
            <person name="Chekanov N."/>
            <person name="Fan G."/>
            <person name="Xiao A."/>
            <person name="Zhang H."/>
            <person name="Xu X."/>
            <person name="Yang H."/>
            <person name="Solovyev V."/>
            <person name="Lee S.M."/>
            <person name="Liu X."/>
            <person name="Afonnikov D.A."/>
            <person name="Skryabin K.G."/>
        </authorList>
    </citation>
    <scope>NUCLEOTIDE SEQUENCE [LARGE SCALE GENOMIC DNA]</scope>
    <source>
        <strain evidence="2">AK-0245</strain>
        <tissue evidence="2">Whole organism</tissue>
    </source>
</reference>
<dbReference type="OrthoDB" id="10257153at2759"/>
<feature type="region of interest" description="Disordered" evidence="1">
    <location>
        <begin position="1345"/>
        <end position="1377"/>
    </location>
</feature>
<comment type="caution">
    <text evidence="2">The sequence shown here is derived from an EMBL/GenBank/DDBJ whole genome shotgun (WGS) entry which is preliminary data.</text>
</comment>
<dbReference type="PANTHER" id="PTHR21963:SF1">
    <property type="entry name" value="SPERM-ASSOCIATED ANTIGEN 17"/>
    <property type="match status" value="1"/>
</dbReference>
<dbReference type="GO" id="GO:1904158">
    <property type="term" value="P:axonemal central apparatus assembly"/>
    <property type="evidence" value="ECO:0007669"/>
    <property type="project" value="TreeGrafter"/>
</dbReference>
<protein>
    <recommendedName>
        <fullName evidence="4">Sperm-associated antigen 17</fullName>
    </recommendedName>
</protein>
<evidence type="ECO:0000256" key="1">
    <source>
        <dbReference type="SAM" id="MobiDB-lite"/>
    </source>
</evidence>
<evidence type="ECO:0000313" key="2">
    <source>
        <dbReference type="EMBL" id="TGZ69650.1"/>
    </source>
</evidence>
<dbReference type="Pfam" id="PF14874">
    <property type="entry name" value="PapD-like"/>
    <property type="match status" value="1"/>
</dbReference>
<dbReference type="PANTHER" id="PTHR21963">
    <property type="entry name" value="PF6"/>
    <property type="match status" value="1"/>
</dbReference>
<proteinExistence type="predicted"/>
<feature type="compositionally biased region" description="Polar residues" evidence="1">
    <location>
        <begin position="972"/>
        <end position="984"/>
    </location>
</feature>
<organism evidence="2 3">
    <name type="scientific">Opisthorchis felineus</name>
    <dbReference type="NCBI Taxonomy" id="147828"/>
    <lineage>
        <taxon>Eukaryota</taxon>
        <taxon>Metazoa</taxon>
        <taxon>Spiralia</taxon>
        <taxon>Lophotrochozoa</taxon>
        <taxon>Platyhelminthes</taxon>
        <taxon>Trematoda</taxon>
        <taxon>Digenea</taxon>
        <taxon>Opisthorchiida</taxon>
        <taxon>Opisthorchiata</taxon>
        <taxon>Opisthorchiidae</taxon>
        <taxon>Opisthorchis</taxon>
    </lineage>
</organism>
<feature type="region of interest" description="Disordered" evidence="1">
    <location>
        <begin position="2034"/>
        <end position="2056"/>
    </location>
</feature>
<dbReference type="EMBL" id="SJOL01005888">
    <property type="protein sequence ID" value="TGZ69650.1"/>
    <property type="molecule type" value="Genomic_DNA"/>
</dbReference>
<feature type="compositionally biased region" description="Basic and acidic residues" evidence="1">
    <location>
        <begin position="2035"/>
        <end position="2056"/>
    </location>
</feature>
<sequence>MSKGAKTNLRRPKPPKAEGDWEEYLKTTNFSDGSWRPSISVIVSANTVDCEAVTILDSTITSGARRLFSSMSYQYIVEQCSYIAKQGTKNSCRGSEICTIANSLTSQGEELPTDVIAKVIKFLLISLKSRDENEGSSEKRPKSQIAPQGKSRGRQSSGKSSAKGKVQQQEAAPIKGPSQLRKRAEAPANREYIDDEPKNGISRYVILTGFEDAKLLSELCRLNVDVHSIIRLKVEDEACFQELLAQQQAEKMWGKKVEERNMDKAQAEKLKLELRERKLNKFWQQVNILMTDNPNGALGNIATLDYRIRPELLPDSLVKLESRVAFGMKMFDELSVLLYDLIDFRRQWENYLKHLKVISLPDFRELTLSRSDDPLPVTSTQTAQIEPTPGEEDSSSNKPVGISTDRTCNMTILADMRTYSQTLEGIAVEDTSIELILHAIVEQVSASKNAAKLEQAEPKETFEIQDDMITKELIESSTDKTINENAFTCLCLPPKAPQPPKLNPPMVIHPHDHVTYLCYFGSDKLQSPTKLRRALLDVLSTCYPNAVRNTVLSNLDNSVNLDSKDQSSTHISNSESLRRLRCQQLLHFARKSGWTRQEFEHELIEALFENLAHVLEGNVSSHSSNSSEIPVHSTFEKCPFANPYLPYEELVRFVLHNEEASTHSDEQCPPKFGDLDAAHIGDEGDAAELSKTEINNGRIKNEKDHHSQTTNSVPSDHVTRLDPVANFEWCSTNSKESERKLTRGDQTRQLKEILAKIRLDYSVQNEDVPDIQNIHLDPEKMRVLLNSRLQNLSDYCIEEPMDCTVMLQSLQACRYELPWVDIFNRGQNGEYLVIAYHPFERRLRSNNHSWKKWFHVANIGFRAYLQHLEQYINSWAKQQEAGHYDQQVNQGDLNKSEITPIRSWEPAAASERYSAYITTDSLKAIKKEQVEQKEGENRRGARRLLQSETKTQLPVAFNDNELKDTQEKKDNLNPTNQLGSTANESGKPVEDTSTEALPGKHAFLGYDVLNVVPHWSGETTHLFPTDGATVKTQQSQLPNGESVLRVSLLKDGHVFTMHRLDGPVDPRTADSLKPEEELCSAAPCERQKENKCQENCQHGSVNPYLDLHRRETEHFGSLTIGFSDGISLAVSQGDHAHRCLPKDIDMEKFRTAVVDILEDDHGETSKLLPKRDDLMGGQTLHLSLPDGTQLSFIQSLSAAQNEDSSHVLRDLSEIRPRGSVATHGDCSDRGEFKNTEYKNRTTIIKMRAAAESPTGASIMTGREETEVERYLNKDGVVISLLRKGLHDASDDKLGIRLLFPSGDRMETNTVDWETLKTVEQPLLASDATQQEPVEPIRLTNIIPETRQTTGTPESSRKSRLDAVGGGKKSQRTKKENEVGVTKENYRLPSAHLSLSESVDGKSEKVTEEVVVWLVTLAAGTRYWLKMRSNRTDDMLSTEQSTLDIVPARSSLTVHRSYDPATGQTVLTRPEDSLILWHKASADRINLVVQHPDGTRQTQLMSYQDNVASPTKACGKRIDPNWLTECRELPAQLVIRTECPGFPTIMLDHSTGELETSLFAQNTEGSKLFSTADGTHLFVPSQGGEVSIMSNGRVFYTSSPKTLVDHPEAGIFQTAYAMRYDGDSVMFETTDPSGNMFSVDNMANCNVLLTAEHPGEMSEEDSKIGDKLATEMLEDISDRTVDDAGEVRQIPTKCDEHTPRFFLLNTNTGHSRELMRLQTVVDLFSDAKHVDCLPANSGLSSFEESKINEDSEVLQEDAEIMNRGEESIIVHEPYPENSEIYGLTFLKPVDYPKPPKDYIGSSITSKRLTLRDCHPLFNVDSIPKQLPANVEGQFSGSESCDQSLSELANQQSEVQPIPIAHAEEECQINDPQKQQAQQQQQKHVFCRKFLQYTAPQSERREKLFEVLRAYTEHTLNRATQWITCQPSGAPETRRDESVLKYITKPIFEFQPRETGKKKIENGFTKQGVQNPARKAACEALKKELQRAAKNREALKTIDTPNYFRSKEGLRFLFEQGPCPSNVINELDSSGALDLTSKQEEETPTGTDEKPHIQEDRKENLTPALARRAVESNPVQHSLENSAKKLPRFPRIKYWNERELPPDFLYYNETIQPRASIHDVPLDEVAQARRRSLNISKSVHAFRPHRRGSQLEDFGGSEINLKQALIEDPVRRKVLLTSLIGGPKSGQLALKLMRGLRLQPSRLDFGKLHPGQVRNRRIRLLNWGPETAYFRVKPPIEETGLKVLYKPGPIPPGLSRELEVTLAFPENSTKEQDTSKTQADFPEYSLTTGNYDEREVANISSAHERRVSFTEAETSDIKEDYGFFRSVISIVTDTHIINLPVVGKFMIKDEGTAYPWSNFERFDAAMA</sequence>
<dbReference type="GO" id="GO:1990716">
    <property type="term" value="C:axonemal central apparatus"/>
    <property type="evidence" value="ECO:0007669"/>
    <property type="project" value="TreeGrafter"/>
</dbReference>
<dbReference type="STRING" id="147828.A0A4S2M0C0"/>
<gene>
    <name evidence="2" type="ORF">CRM22_003619</name>
</gene>
<feature type="compositionally biased region" description="Low complexity" evidence="1">
    <location>
        <begin position="148"/>
        <end position="169"/>
    </location>
</feature>